<comment type="caution">
    <text evidence="2">The sequence shown here is derived from an EMBL/GenBank/DDBJ whole genome shotgun (WGS) entry which is preliminary data.</text>
</comment>
<name>A0ABQ1CRA5_STRDI</name>
<gene>
    <name evidence="2" type="ORF">Sdia_36650</name>
</gene>
<sequence length="62" mass="6838">MPDAAAAVGVTAAVFVFLYVRMESGTSATVAVMPFMDDARTYWIYLLSQAFGWSALLWAWGR</sequence>
<keyword evidence="3" id="KW-1185">Reference proteome</keyword>
<evidence type="ECO:0000313" key="2">
    <source>
        <dbReference type="EMBL" id="GFH72897.1"/>
    </source>
</evidence>
<organism evidence="2 3">
    <name type="scientific">Streptomyces diastaticus subsp. diastaticus</name>
    <dbReference type="NCBI Taxonomy" id="68040"/>
    <lineage>
        <taxon>Bacteria</taxon>
        <taxon>Bacillati</taxon>
        <taxon>Actinomycetota</taxon>
        <taxon>Actinomycetes</taxon>
        <taxon>Kitasatosporales</taxon>
        <taxon>Streptomycetaceae</taxon>
        <taxon>Streptomyces</taxon>
        <taxon>Streptomyces diastaticus group</taxon>
    </lineage>
</organism>
<evidence type="ECO:0008006" key="4">
    <source>
        <dbReference type="Google" id="ProtNLM"/>
    </source>
</evidence>
<dbReference type="Proteomes" id="UP000472710">
    <property type="component" value="Unassembled WGS sequence"/>
</dbReference>
<evidence type="ECO:0000313" key="3">
    <source>
        <dbReference type="Proteomes" id="UP000472710"/>
    </source>
</evidence>
<feature type="transmembrane region" description="Helical" evidence="1">
    <location>
        <begin position="5"/>
        <end position="22"/>
    </location>
</feature>
<keyword evidence="1" id="KW-0812">Transmembrane</keyword>
<keyword evidence="1" id="KW-1133">Transmembrane helix</keyword>
<dbReference type="EMBL" id="BLLN01000005">
    <property type="protein sequence ID" value="GFH72897.1"/>
    <property type="molecule type" value="Genomic_DNA"/>
</dbReference>
<keyword evidence="1" id="KW-0472">Membrane</keyword>
<accession>A0ABQ1CRA5</accession>
<proteinExistence type="predicted"/>
<reference evidence="2 3" key="1">
    <citation type="submission" date="2020-02" db="EMBL/GenBank/DDBJ databases">
        <title>Whole genome shotgun sequence of Streptomyces diastaticus subsp. diastaticus NBRC 13412.</title>
        <authorList>
            <person name="Ichikawa N."/>
            <person name="Komaki H."/>
            <person name="Tamura T."/>
        </authorList>
    </citation>
    <scope>NUCLEOTIDE SEQUENCE [LARGE SCALE GENOMIC DNA]</scope>
    <source>
        <strain evidence="2 3">NBRC 13412</strain>
    </source>
</reference>
<protein>
    <recommendedName>
        <fullName evidence="4">MFS transporter</fullName>
    </recommendedName>
</protein>
<evidence type="ECO:0000256" key="1">
    <source>
        <dbReference type="SAM" id="Phobius"/>
    </source>
</evidence>
<feature type="transmembrane region" description="Helical" evidence="1">
    <location>
        <begin position="42"/>
        <end position="60"/>
    </location>
</feature>